<dbReference type="GO" id="GO:0016491">
    <property type="term" value="F:oxidoreductase activity"/>
    <property type="evidence" value="ECO:0007669"/>
    <property type="project" value="UniProtKB-ARBA"/>
</dbReference>
<dbReference type="AlphaFoldDB" id="A0A382QTQ6"/>
<dbReference type="InterPro" id="IPR008775">
    <property type="entry name" value="Phytyl_CoA_dOase-like"/>
</dbReference>
<protein>
    <recommendedName>
        <fullName evidence="2">Fe2OG dioxygenase domain-containing protein</fullName>
    </recommendedName>
</protein>
<proteinExistence type="predicted"/>
<dbReference type="SUPFAM" id="SSF51197">
    <property type="entry name" value="Clavaminate synthase-like"/>
    <property type="match status" value="1"/>
</dbReference>
<dbReference type="EMBL" id="UINC01116498">
    <property type="protein sequence ID" value="SVC88280.1"/>
    <property type="molecule type" value="Genomic_DNA"/>
</dbReference>
<dbReference type="Gene3D" id="2.60.120.620">
    <property type="entry name" value="q2cbj1_9rhob like domain"/>
    <property type="match status" value="1"/>
</dbReference>
<organism evidence="1">
    <name type="scientific">marine metagenome</name>
    <dbReference type="NCBI Taxonomy" id="408172"/>
    <lineage>
        <taxon>unclassified sequences</taxon>
        <taxon>metagenomes</taxon>
        <taxon>ecological metagenomes</taxon>
    </lineage>
</organism>
<dbReference type="PANTHER" id="PTHR20883">
    <property type="entry name" value="PHYTANOYL-COA DIOXYGENASE DOMAIN CONTAINING 1"/>
    <property type="match status" value="1"/>
</dbReference>
<sequence>MEKDFTFYPSTYSSLNCLTADQVETYNQDGYLKSIPLFDADQVAANRAYFDGLLDFALAQGKSSYSISGSHVVYGGVYDLVTSPQILDLAEDLLGPNFAAIGAHYFCKLPHDPKVVSWHQDFTYWPVDRAKVITIWVAIDDVDRENACIQVVPASHRHGLLPYRESDPQENNVLNQTVDNIEHYGTPDCLELKAGEVSIHSCLLLHGSDANHSDRRRCGIGIRYATIDVRADETLQAKGILCRGTDSERNWADPPRPTFDP</sequence>
<reference evidence="1" key="1">
    <citation type="submission" date="2018-05" db="EMBL/GenBank/DDBJ databases">
        <authorList>
            <person name="Lanie J.A."/>
            <person name="Ng W.-L."/>
            <person name="Kazmierczak K.M."/>
            <person name="Andrzejewski T.M."/>
            <person name="Davidsen T.M."/>
            <person name="Wayne K.J."/>
            <person name="Tettelin H."/>
            <person name="Glass J.I."/>
            <person name="Rusch D."/>
            <person name="Podicherti R."/>
            <person name="Tsui H.-C.T."/>
            <person name="Winkler M.E."/>
        </authorList>
    </citation>
    <scope>NUCLEOTIDE SEQUENCE</scope>
</reference>
<evidence type="ECO:0000313" key="1">
    <source>
        <dbReference type="EMBL" id="SVC88280.1"/>
    </source>
</evidence>
<evidence type="ECO:0008006" key="2">
    <source>
        <dbReference type="Google" id="ProtNLM"/>
    </source>
</evidence>
<gene>
    <name evidence="1" type="ORF">METZ01_LOCUS341134</name>
</gene>
<accession>A0A382QTQ6</accession>
<dbReference type="GO" id="GO:0046872">
    <property type="term" value="F:metal ion binding"/>
    <property type="evidence" value="ECO:0007669"/>
    <property type="project" value="UniProtKB-ARBA"/>
</dbReference>
<name>A0A382QTQ6_9ZZZZ</name>
<dbReference type="PANTHER" id="PTHR20883:SF48">
    <property type="entry name" value="ECTOINE DIOXYGENASE"/>
    <property type="match status" value="1"/>
</dbReference>
<dbReference type="Pfam" id="PF05721">
    <property type="entry name" value="PhyH"/>
    <property type="match status" value="1"/>
</dbReference>